<name>A0ABM6Z209_9ACTO</name>
<reference evidence="1 2" key="1">
    <citation type="submission" date="2018-09" db="EMBL/GenBank/DDBJ databases">
        <authorList>
            <person name="Li J."/>
        </authorList>
    </citation>
    <scope>NUCLEOTIDE SEQUENCE [LARGE SCALE GENOMIC DNA]</scope>
    <source>
        <strain evidence="1 2">2129</strain>
    </source>
</reference>
<accession>A0ABM6Z209</accession>
<dbReference type="Proteomes" id="UP000273001">
    <property type="component" value="Chromosome"/>
</dbReference>
<evidence type="ECO:0008006" key="3">
    <source>
        <dbReference type="Google" id="ProtNLM"/>
    </source>
</evidence>
<protein>
    <recommendedName>
        <fullName evidence="3">Mycothiol-dependent maleylpyruvate isomerase metal-binding domain-containing protein</fullName>
    </recommendedName>
</protein>
<proteinExistence type="predicted"/>
<dbReference type="RefSeq" id="WP_120203548.1">
    <property type="nucleotide sequence ID" value="NZ_CP032514.1"/>
</dbReference>
<dbReference type="EMBL" id="CP032514">
    <property type="protein sequence ID" value="AYD89160.1"/>
    <property type="molecule type" value="Genomic_DNA"/>
</dbReference>
<evidence type="ECO:0000313" key="1">
    <source>
        <dbReference type="EMBL" id="AYD89160.1"/>
    </source>
</evidence>
<evidence type="ECO:0000313" key="2">
    <source>
        <dbReference type="Proteomes" id="UP000273001"/>
    </source>
</evidence>
<sequence>MTLTTAAPADLAPVRRRLDAATPGPWDHDTVTHLVSAGTWPVAMVGTGPEQMIPDWEDEHAATWTSPSAHDDAELISHAPEDIHALLGEVDRLRDALTQISHLLEETWTADLPRRITTVLGEAL</sequence>
<organism evidence="1 2">
    <name type="scientific">Actinomyces lilanjuaniae</name>
    <dbReference type="NCBI Taxonomy" id="2321394"/>
    <lineage>
        <taxon>Bacteria</taxon>
        <taxon>Bacillati</taxon>
        <taxon>Actinomycetota</taxon>
        <taxon>Actinomycetes</taxon>
        <taxon>Actinomycetales</taxon>
        <taxon>Actinomycetaceae</taxon>
        <taxon>Actinomyces</taxon>
    </lineage>
</organism>
<keyword evidence="2" id="KW-1185">Reference proteome</keyword>
<gene>
    <name evidence="1" type="ORF">D5R93_02205</name>
</gene>